<accession>A0A5C9A2U3</accession>
<keyword evidence="2 11" id="KW-0813">Transport</keyword>
<evidence type="ECO:0000256" key="3">
    <source>
        <dbReference type="ARBA" id="ARBA00022452"/>
    </source>
</evidence>
<evidence type="ECO:0000256" key="11">
    <source>
        <dbReference type="PROSITE-ProRule" id="PRU01360"/>
    </source>
</evidence>
<evidence type="ECO:0000256" key="10">
    <source>
        <dbReference type="ARBA" id="ARBA00023237"/>
    </source>
</evidence>
<dbReference type="AlphaFoldDB" id="A0A5C9A2U3"/>
<dbReference type="PROSITE" id="PS52016">
    <property type="entry name" value="TONB_DEPENDENT_REC_3"/>
    <property type="match status" value="1"/>
</dbReference>
<feature type="domain" description="TonB-dependent receptor-like beta-barrel" evidence="14">
    <location>
        <begin position="329"/>
        <end position="767"/>
    </location>
</feature>
<dbReference type="Proteomes" id="UP000321933">
    <property type="component" value="Unassembled WGS sequence"/>
</dbReference>
<keyword evidence="16" id="KW-0675">Receptor</keyword>
<keyword evidence="17" id="KW-1185">Reference proteome</keyword>
<gene>
    <name evidence="16" type="ORF">FVW59_03825</name>
</gene>
<organism evidence="16 17">
    <name type="scientific">Parahaliea aestuarii</name>
    <dbReference type="NCBI Taxonomy" id="1852021"/>
    <lineage>
        <taxon>Bacteria</taxon>
        <taxon>Pseudomonadati</taxon>
        <taxon>Pseudomonadota</taxon>
        <taxon>Gammaproteobacteria</taxon>
        <taxon>Cellvibrionales</taxon>
        <taxon>Halieaceae</taxon>
        <taxon>Parahaliea</taxon>
    </lineage>
</organism>
<name>A0A5C9A2U3_9GAMM</name>
<dbReference type="InterPro" id="IPR000531">
    <property type="entry name" value="Beta-barrel_TonB"/>
</dbReference>
<keyword evidence="9 11" id="KW-0472">Membrane</keyword>
<evidence type="ECO:0000256" key="12">
    <source>
        <dbReference type="RuleBase" id="RU003357"/>
    </source>
</evidence>
<protein>
    <submittedName>
        <fullName evidence="16">TonB-dependent receptor</fullName>
    </submittedName>
</protein>
<keyword evidence="10 11" id="KW-0998">Cell outer membrane</keyword>
<comment type="similarity">
    <text evidence="11 12">Belongs to the TonB-dependent receptor family.</text>
</comment>
<dbReference type="Pfam" id="PF07715">
    <property type="entry name" value="Plug"/>
    <property type="match status" value="1"/>
</dbReference>
<keyword evidence="6" id="KW-0408">Iron</keyword>
<dbReference type="InterPro" id="IPR036942">
    <property type="entry name" value="Beta-barrel_TonB_sf"/>
</dbReference>
<proteinExistence type="inferred from homology"/>
<dbReference type="InterPro" id="IPR039426">
    <property type="entry name" value="TonB-dep_rcpt-like"/>
</dbReference>
<dbReference type="InterPro" id="IPR012910">
    <property type="entry name" value="Plug_dom"/>
</dbReference>
<dbReference type="RefSeq" id="WP_148062876.1">
    <property type="nucleotide sequence ID" value="NZ_VRYZ01000001.1"/>
</dbReference>
<feature type="signal peptide" evidence="13">
    <location>
        <begin position="1"/>
        <end position="27"/>
    </location>
</feature>
<evidence type="ECO:0000256" key="13">
    <source>
        <dbReference type="SAM" id="SignalP"/>
    </source>
</evidence>
<dbReference type="GO" id="GO:0006826">
    <property type="term" value="P:iron ion transport"/>
    <property type="evidence" value="ECO:0007669"/>
    <property type="project" value="UniProtKB-KW"/>
</dbReference>
<evidence type="ECO:0000256" key="1">
    <source>
        <dbReference type="ARBA" id="ARBA00004571"/>
    </source>
</evidence>
<evidence type="ECO:0000256" key="6">
    <source>
        <dbReference type="ARBA" id="ARBA00023004"/>
    </source>
</evidence>
<keyword evidence="4" id="KW-0410">Iron transport</keyword>
<evidence type="ECO:0000259" key="14">
    <source>
        <dbReference type="Pfam" id="PF00593"/>
    </source>
</evidence>
<dbReference type="EMBL" id="VRYZ01000001">
    <property type="protein sequence ID" value="TXS95036.1"/>
    <property type="molecule type" value="Genomic_DNA"/>
</dbReference>
<comment type="subcellular location">
    <subcellularLocation>
        <location evidence="1 11">Cell outer membrane</location>
        <topology evidence="1 11">Multi-pass membrane protein</topology>
    </subcellularLocation>
</comment>
<dbReference type="GO" id="GO:0009279">
    <property type="term" value="C:cell outer membrane"/>
    <property type="evidence" value="ECO:0007669"/>
    <property type="project" value="UniProtKB-SubCell"/>
</dbReference>
<sequence length="811" mass="88313">MNGHKSGRLPLAFATAAAMAATIPANAQDIPGEGARTGGLEEVIVTARKREESLQDAPLTVSAMSQDRIEKFDVSSLEKLASFAPQLYVGRSSNGSGAQITLRGIGSNSTSIGIEQSVAVILDGVYYGQGRVLNEGMFDMAQIELLKGPQTLFFGKNATAGVISLTSAKPTEEFEATGRIQYEWEAEQTRYEGIVSGPLTDRIGARLAVRYSDMDGGYFENQSTRQPYELLDVATGDIISDFSPADNRDAPGEEETLARLTLTFDPTDRLAMTLSASMTDAEVYQSSWNYTAFNCPGGVGGLNPNLRCGDNFVIAQNRMPSILARSLPYARSNGDLFNEYESYSITANIEYDFGDYSLVSITNQQENENTFGLSGDFQSIPSATFATENSTWEAFSEELRLASQFDGRFNFMLGVLYQKTEREFDQWVSTAGVANTAAPSPELVYVASQKQSYTDGETIAPFFEITYDLTESLTLSAGARYSDETKESEFVHPYNNPGLGGIWRTNEIAAADQSFEETSPEVTLSWQMNDSMMLYGAFKTAYKSGGFSNSGIFSADFMGGSESDFIFGPETAEGFEFGIKSTLLDNQLRLNGTVYDYEYDNLQVDFFNSPTFAFITLNAGKATTRGFELDAEYAPFNLAGLSFRGTLAYNEAEYDDFVAPCWAGQTQQQGCSTTVPGTNGTPGQDISGAPTAMAPEWTASFGVNYDDYLANGWGYGVALDGVYSDEYNASAFDNPHAMRDSYTLWNMSAYLTGKDDVWELQLLGKNLTDEHIVSGVVDGPSTPVAGGAYADQMGFTSLPRTVALQLTVRYN</sequence>
<evidence type="ECO:0000256" key="5">
    <source>
        <dbReference type="ARBA" id="ARBA00022692"/>
    </source>
</evidence>
<dbReference type="SUPFAM" id="SSF56935">
    <property type="entry name" value="Porins"/>
    <property type="match status" value="1"/>
</dbReference>
<comment type="caution">
    <text evidence="16">The sequence shown here is derived from an EMBL/GenBank/DDBJ whole genome shotgun (WGS) entry which is preliminary data.</text>
</comment>
<keyword evidence="7" id="KW-0406">Ion transport</keyword>
<feature type="domain" description="TonB-dependent receptor plug" evidence="15">
    <location>
        <begin position="54"/>
        <end position="162"/>
    </location>
</feature>
<evidence type="ECO:0000256" key="2">
    <source>
        <dbReference type="ARBA" id="ARBA00022448"/>
    </source>
</evidence>
<reference evidence="16 17" key="1">
    <citation type="submission" date="2019-08" db="EMBL/GenBank/DDBJ databases">
        <title>Parahaliea maris sp. nov., isolated from the surface seawater.</title>
        <authorList>
            <person name="Liu Y."/>
        </authorList>
    </citation>
    <scope>NUCLEOTIDE SEQUENCE [LARGE SCALE GENOMIC DNA]</scope>
    <source>
        <strain evidence="16 17">S2-26</strain>
    </source>
</reference>
<dbReference type="Gene3D" id="2.40.170.20">
    <property type="entry name" value="TonB-dependent receptor, beta-barrel domain"/>
    <property type="match status" value="1"/>
</dbReference>
<evidence type="ECO:0000256" key="4">
    <source>
        <dbReference type="ARBA" id="ARBA00022496"/>
    </source>
</evidence>
<keyword evidence="13" id="KW-0732">Signal</keyword>
<evidence type="ECO:0000313" key="16">
    <source>
        <dbReference type="EMBL" id="TXS95036.1"/>
    </source>
</evidence>
<keyword evidence="5 11" id="KW-0812">Transmembrane</keyword>
<dbReference type="PANTHER" id="PTHR32552:SF81">
    <property type="entry name" value="TONB-DEPENDENT OUTER MEMBRANE RECEPTOR"/>
    <property type="match status" value="1"/>
</dbReference>
<feature type="chain" id="PRO_5022984865" evidence="13">
    <location>
        <begin position="28"/>
        <end position="811"/>
    </location>
</feature>
<evidence type="ECO:0000313" key="17">
    <source>
        <dbReference type="Proteomes" id="UP000321933"/>
    </source>
</evidence>
<dbReference type="OrthoDB" id="7051185at2"/>
<evidence type="ECO:0000256" key="7">
    <source>
        <dbReference type="ARBA" id="ARBA00023065"/>
    </source>
</evidence>
<dbReference type="PANTHER" id="PTHR32552">
    <property type="entry name" value="FERRICHROME IRON RECEPTOR-RELATED"/>
    <property type="match status" value="1"/>
</dbReference>
<evidence type="ECO:0000256" key="8">
    <source>
        <dbReference type="ARBA" id="ARBA00023077"/>
    </source>
</evidence>
<keyword evidence="8 12" id="KW-0798">TonB box</keyword>
<evidence type="ECO:0000259" key="15">
    <source>
        <dbReference type="Pfam" id="PF07715"/>
    </source>
</evidence>
<evidence type="ECO:0000256" key="9">
    <source>
        <dbReference type="ARBA" id="ARBA00023136"/>
    </source>
</evidence>
<dbReference type="Pfam" id="PF00593">
    <property type="entry name" value="TonB_dep_Rec_b-barrel"/>
    <property type="match status" value="1"/>
</dbReference>
<keyword evidence="3 11" id="KW-1134">Transmembrane beta strand</keyword>